<feature type="domain" description="PAC" evidence="4">
    <location>
        <begin position="250"/>
        <end position="302"/>
    </location>
</feature>
<evidence type="ECO:0000259" key="3">
    <source>
        <dbReference type="PROSITE" id="PS50112"/>
    </source>
</evidence>
<dbReference type="PROSITE" id="PS50112">
    <property type="entry name" value="PAS"/>
    <property type="match status" value="2"/>
</dbReference>
<dbReference type="Gene3D" id="1.10.287.130">
    <property type="match status" value="1"/>
</dbReference>
<dbReference type="CDD" id="cd00130">
    <property type="entry name" value="PAS"/>
    <property type="match status" value="2"/>
</dbReference>
<evidence type="ECO:0000256" key="2">
    <source>
        <dbReference type="ARBA" id="ARBA00012438"/>
    </source>
</evidence>
<dbReference type="SMART" id="SM00091">
    <property type="entry name" value="PAS"/>
    <property type="match status" value="2"/>
</dbReference>
<dbReference type="SUPFAM" id="SSF55785">
    <property type="entry name" value="PYP-like sensor domain (PAS domain)"/>
    <property type="match status" value="2"/>
</dbReference>
<dbReference type="InterPro" id="IPR003661">
    <property type="entry name" value="HisK_dim/P_dom"/>
</dbReference>
<dbReference type="GO" id="GO:0000155">
    <property type="term" value="F:phosphorelay sensor kinase activity"/>
    <property type="evidence" value="ECO:0007669"/>
    <property type="project" value="InterPro"/>
</dbReference>
<feature type="domain" description="PAS" evidence="3">
    <location>
        <begin position="177"/>
        <end position="213"/>
    </location>
</feature>
<feature type="domain" description="PAS" evidence="3">
    <location>
        <begin position="48"/>
        <end position="102"/>
    </location>
</feature>
<dbReference type="InterPro" id="IPR000700">
    <property type="entry name" value="PAS-assoc_C"/>
</dbReference>
<evidence type="ECO:0000259" key="4">
    <source>
        <dbReference type="PROSITE" id="PS50113"/>
    </source>
</evidence>
<dbReference type="PROSITE" id="PS50113">
    <property type="entry name" value="PAC"/>
    <property type="match status" value="2"/>
</dbReference>
<dbReference type="Pfam" id="PF08448">
    <property type="entry name" value="PAS_4"/>
    <property type="match status" value="1"/>
</dbReference>
<reference evidence="5 6" key="1">
    <citation type="submission" date="2020-07" db="EMBL/GenBank/DDBJ databases">
        <title>Genomic Encyclopedia of Type Strains, Phase IV (KMG-IV): sequencing the most valuable type-strain genomes for metagenomic binning, comparative biology and taxonomic classification.</title>
        <authorList>
            <person name="Goeker M."/>
        </authorList>
    </citation>
    <scope>NUCLEOTIDE SEQUENCE [LARGE SCALE GENOMIC DNA]</scope>
    <source>
        <strain evidence="5 6">DSM 17721</strain>
    </source>
</reference>
<dbReference type="GO" id="GO:0006355">
    <property type="term" value="P:regulation of DNA-templated transcription"/>
    <property type="evidence" value="ECO:0007669"/>
    <property type="project" value="InterPro"/>
</dbReference>
<protein>
    <recommendedName>
        <fullName evidence="2">histidine kinase</fullName>
        <ecNumber evidence="2">2.7.13.3</ecNumber>
    </recommendedName>
</protein>
<dbReference type="AlphaFoldDB" id="A0A7W0HKS0"/>
<feature type="domain" description="PAC" evidence="4">
    <location>
        <begin position="126"/>
        <end position="176"/>
    </location>
</feature>
<dbReference type="InterPro" id="IPR001610">
    <property type="entry name" value="PAC"/>
</dbReference>
<proteinExistence type="predicted"/>
<dbReference type="InterPro" id="IPR035965">
    <property type="entry name" value="PAS-like_dom_sf"/>
</dbReference>
<dbReference type="PANTHER" id="PTHR44757">
    <property type="entry name" value="DIGUANYLATE CYCLASE DGCP"/>
    <property type="match status" value="1"/>
</dbReference>
<dbReference type="InterPro" id="IPR036097">
    <property type="entry name" value="HisK_dim/P_sf"/>
</dbReference>
<dbReference type="Gene3D" id="3.30.450.20">
    <property type="entry name" value="PAS domain"/>
    <property type="match status" value="2"/>
</dbReference>
<comment type="caution">
    <text evidence="5">The sequence shown here is derived from an EMBL/GenBank/DDBJ whole genome shotgun (WGS) entry which is preliminary data.</text>
</comment>
<evidence type="ECO:0000256" key="1">
    <source>
        <dbReference type="ARBA" id="ARBA00000085"/>
    </source>
</evidence>
<name>A0A7W0HKS0_9BACT</name>
<evidence type="ECO:0000313" key="6">
    <source>
        <dbReference type="Proteomes" id="UP000525298"/>
    </source>
</evidence>
<accession>A0A7W0HKS0</accession>
<sequence>MKFTDMDGLVFTARMFARFIQVNRQKYILTVFEDLTQKHQMEQELENARERMRVITESAIDAIVLIDHEGAILYWNPAAERMFGYTAWKTQGQNLHLLVAPERYHKTHFDAFDRFQKTGQGSALYNTMELYGKHKDGNEFPIELSASPVHINNRWHAAGIMHDITERKKAEQARRESEAKFRMLFENSPMGIYIANPEGEILDANSTLIEMLGSPSLEATKQINLLTHPPFVENGYADMFTDCAQSGEIRQLEKPYTSRWGRPGWFSSCLIPLKNQDGGVVSLYTLMEDITDRKAAEKELVRAKEGANAASRAKSEFLAAMSHEIRTPLNGV</sequence>
<dbReference type="EMBL" id="JACDUS010000004">
    <property type="protein sequence ID" value="MBA2881493.1"/>
    <property type="molecule type" value="Genomic_DNA"/>
</dbReference>
<dbReference type="InterPro" id="IPR052155">
    <property type="entry name" value="Biofilm_reg_signaling"/>
</dbReference>
<dbReference type="NCBIfam" id="TIGR00229">
    <property type="entry name" value="sensory_box"/>
    <property type="match status" value="2"/>
</dbReference>
<organism evidence="5 6">
    <name type="scientific">Desulfosalsimonas propionicica</name>
    <dbReference type="NCBI Taxonomy" id="332175"/>
    <lineage>
        <taxon>Bacteria</taxon>
        <taxon>Pseudomonadati</taxon>
        <taxon>Thermodesulfobacteriota</taxon>
        <taxon>Desulfobacteria</taxon>
        <taxon>Desulfobacterales</taxon>
        <taxon>Desulfosalsimonadaceae</taxon>
        <taxon>Desulfosalsimonas</taxon>
    </lineage>
</organism>
<dbReference type="PANTHER" id="PTHR44757:SF2">
    <property type="entry name" value="BIOFILM ARCHITECTURE MAINTENANCE PROTEIN MBAA"/>
    <property type="match status" value="1"/>
</dbReference>
<dbReference type="InterPro" id="IPR013767">
    <property type="entry name" value="PAS_fold"/>
</dbReference>
<keyword evidence="6" id="KW-1185">Reference proteome</keyword>
<dbReference type="SMART" id="SM00086">
    <property type="entry name" value="PAC"/>
    <property type="match status" value="2"/>
</dbReference>
<evidence type="ECO:0000313" key="5">
    <source>
        <dbReference type="EMBL" id="MBA2881493.1"/>
    </source>
</evidence>
<dbReference type="InterPro" id="IPR000014">
    <property type="entry name" value="PAS"/>
</dbReference>
<gene>
    <name evidence="5" type="ORF">HNR65_001820</name>
</gene>
<dbReference type="Pfam" id="PF00989">
    <property type="entry name" value="PAS"/>
    <property type="match status" value="1"/>
</dbReference>
<dbReference type="SUPFAM" id="SSF47384">
    <property type="entry name" value="Homodimeric domain of signal transducing histidine kinase"/>
    <property type="match status" value="1"/>
</dbReference>
<dbReference type="Proteomes" id="UP000525298">
    <property type="component" value="Unassembled WGS sequence"/>
</dbReference>
<comment type="catalytic activity">
    <reaction evidence="1">
        <text>ATP + protein L-histidine = ADP + protein N-phospho-L-histidine.</text>
        <dbReference type="EC" id="2.7.13.3"/>
    </reaction>
</comment>
<dbReference type="CDD" id="cd00082">
    <property type="entry name" value="HisKA"/>
    <property type="match status" value="1"/>
</dbReference>
<dbReference type="InterPro" id="IPR013656">
    <property type="entry name" value="PAS_4"/>
</dbReference>
<dbReference type="EC" id="2.7.13.3" evidence="2"/>